<keyword evidence="2" id="KW-0560">Oxidoreductase</keyword>
<keyword evidence="2" id="KW-0575">Peroxidase</keyword>
<gene>
    <name evidence="2" type="ORF">ACFQWG_08610</name>
</gene>
<accession>A0ABW2SMX8</accession>
<dbReference type="InterPro" id="IPR015946">
    <property type="entry name" value="KH_dom-like_a/b"/>
</dbReference>
<comment type="caution">
    <text evidence="2">The sequence shown here is derived from an EMBL/GenBank/DDBJ whole genome shotgun (WGS) entry which is preliminary data.</text>
</comment>
<keyword evidence="3" id="KW-1185">Reference proteome</keyword>
<reference evidence="3" key="1">
    <citation type="journal article" date="2019" name="Int. J. Syst. Evol. Microbiol.">
        <title>The Global Catalogue of Microorganisms (GCM) 10K type strain sequencing project: providing services to taxonomists for standard genome sequencing and annotation.</title>
        <authorList>
            <consortium name="The Broad Institute Genomics Platform"/>
            <consortium name="The Broad Institute Genome Sequencing Center for Infectious Disease"/>
            <person name="Wu L."/>
            <person name="Ma J."/>
        </authorList>
    </citation>
    <scope>NUCLEOTIDE SEQUENCE [LARGE SCALE GENOMIC DNA]</scope>
    <source>
        <strain evidence="3">CCUG 56698</strain>
    </source>
</reference>
<dbReference type="Gene3D" id="3.30.300.20">
    <property type="match status" value="1"/>
</dbReference>
<dbReference type="SUPFAM" id="SSF82784">
    <property type="entry name" value="OsmC-like"/>
    <property type="match status" value="1"/>
</dbReference>
<protein>
    <submittedName>
        <fullName evidence="2">OsmC family protein</fullName>
        <ecNumber evidence="2">1.11.1.-</ecNumber>
    </submittedName>
</protein>
<proteinExistence type="predicted"/>
<sequence length="156" mass="16904">MDDTTRTTPDPAPTAEGGPTAPLYLERQGTRRYVARNARGAEVLIGDGPGRFSPGDLLKIALAGCNAMSSDARLQRALGEDFQQLIGVSGVYDEDADRYDSFQVELVQDLTGLSAEEHDALLRRAEAAIDRSCTVGHTITRGVTYTRTFTSEPVDR</sequence>
<evidence type="ECO:0000256" key="1">
    <source>
        <dbReference type="SAM" id="MobiDB-lite"/>
    </source>
</evidence>
<evidence type="ECO:0000313" key="2">
    <source>
        <dbReference type="EMBL" id="MFC7581254.1"/>
    </source>
</evidence>
<feature type="region of interest" description="Disordered" evidence="1">
    <location>
        <begin position="1"/>
        <end position="22"/>
    </location>
</feature>
<dbReference type="RefSeq" id="WP_380974399.1">
    <property type="nucleotide sequence ID" value="NZ_JBHTEF010000001.1"/>
</dbReference>
<name>A0ABW2SMX8_9ACTO</name>
<dbReference type="EC" id="1.11.1.-" evidence="2"/>
<dbReference type="GO" id="GO:0004601">
    <property type="term" value="F:peroxidase activity"/>
    <property type="evidence" value="ECO:0007669"/>
    <property type="project" value="UniProtKB-KW"/>
</dbReference>
<evidence type="ECO:0000313" key="3">
    <source>
        <dbReference type="Proteomes" id="UP001596527"/>
    </source>
</evidence>
<dbReference type="InterPro" id="IPR036102">
    <property type="entry name" value="OsmC/Ohrsf"/>
</dbReference>
<dbReference type="Proteomes" id="UP001596527">
    <property type="component" value="Unassembled WGS sequence"/>
</dbReference>
<organism evidence="2 3">
    <name type="scientific">Schaalia naturae</name>
    <dbReference type="NCBI Taxonomy" id="635203"/>
    <lineage>
        <taxon>Bacteria</taxon>
        <taxon>Bacillati</taxon>
        <taxon>Actinomycetota</taxon>
        <taxon>Actinomycetes</taxon>
        <taxon>Actinomycetales</taxon>
        <taxon>Actinomycetaceae</taxon>
        <taxon>Schaalia</taxon>
    </lineage>
</organism>
<dbReference type="EMBL" id="JBHTEF010000001">
    <property type="protein sequence ID" value="MFC7581254.1"/>
    <property type="molecule type" value="Genomic_DNA"/>
</dbReference>